<geneLocation type="plasmid" evidence="2">
    <name>ppaby7</name>
</geneLocation>
<evidence type="ECO:0000313" key="1">
    <source>
        <dbReference type="EMBL" id="APZ55384.1"/>
    </source>
</evidence>
<dbReference type="EMBL" id="CP015097">
    <property type="protein sequence ID" value="APZ55384.1"/>
    <property type="molecule type" value="Genomic_DNA"/>
</dbReference>
<dbReference type="KEGG" id="paby:Ga0080574_TMP5102"/>
<accession>A0A1P8V150</accession>
<name>A0A1P8V150_9RHOB</name>
<dbReference type="Proteomes" id="UP000187059">
    <property type="component" value="Plasmid pPABY7"/>
</dbReference>
<sequence length="37" mass="4540">MLWHISDRVCLSMQVFFYVLIYRGVFVDPRVRLETLH</sequence>
<proteinExistence type="predicted"/>
<protein>
    <submittedName>
        <fullName evidence="1">Uncharacterized protein</fullName>
    </submittedName>
</protein>
<reference evidence="1 2" key="1">
    <citation type="submission" date="2016-04" db="EMBL/GenBank/DDBJ databases">
        <title>Deep-sea bacteria in the southern Pacific.</title>
        <authorList>
            <person name="Tang K."/>
        </authorList>
    </citation>
    <scope>NUCLEOTIDE SEQUENCE [LARGE SCALE GENOMIC DNA]</scope>
    <source>
        <strain evidence="1 2">JLT2014</strain>
        <plasmid evidence="2">ppaby7</plasmid>
    </source>
</reference>
<gene>
    <name evidence="1" type="ORF">Ga0080574_TMP5102</name>
</gene>
<organism evidence="1 2">
    <name type="scientific">Salipiger abyssi</name>
    <dbReference type="NCBI Taxonomy" id="1250539"/>
    <lineage>
        <taxon>Bacteria</taxon>
        <taxon>Pseudomonadati</taxon>
        <taxon>Pseudomonadota</taxon>
        <taxon>Alphaproteobacteria</taxon>
        <taxon>Rhodobacterales</taxon>
        <taxon>Roseobacteraceae</taxon>
        <taxon>Salipiger</taxon>
    </lineage>
</organism>
<keyword evidence="1" id="KW-0614">Plasmid</keyword>
<evidence type="ECO:0000313" key="2">
    <source>
        <dbReference type="Proteomes" id="UP000187059"/>
    </source>
</evidence>
<keyword evidence="2" id="KW-1185">Reference proteome</keyword>
<dbReference type="AlphaFoldDB" id="A0A1P8V150"/>